<dbReference type="InterPro" id="IPR038718">
    <property type="entry name" value="SNF2-like_sf"/>
</dbReference>
<dbReference type="InterPro" id="IPR027417">
    <property type="entry name" value="P-loop_NTPase"/>
</dbReference>
<dbReference type="InterPro" id="IPR050628">
    <property type="entry name" value="SNF2_RAD54_helicase_TF"/>
</dbReference>
<name>A0A8K0RS82_9HYPO</name>
<keyword evidence="3" id="KW-0347">Helicase</keyword>
<dbReference type="AlphaFoldDB" id="A0A8K0RS82"/>
<feature type="domain" description="SNF2 N-terminal" evidence="6">
    <location>
        <begin position="113"/>
        <end position="316"/>
    </location>
</feature>
<dbReference type="Gene3D" id="3.40.50.10810">
    <property type="entry name" value="Tandem AAA-ATPase domain"/>
    <property type="match status" value="1"/>
</dbReference>
<keyword evidence="4" id="KW-0067">ATP-binding</keyword>
<evidence type="ECO:0000256" key="2">
    <source>
        <dbReference type="ARBA" id="ARBA00022801"/>
    </source>
</evidence>
<keyword evidence="2" id="KW-0378">Hydrolase</keyword>
<evidence type="ECO:0000313" key="7">
    <source>
        <dbReference type="EMBL" id="KAH7239297.1"/>
    </source>
</evidence>
<feature type="region of interest" description="Disordered" evidence="5">
    <location>
        <begin position="32"/>
        <end position="64"/>
    </location>
</feature>
<dbReference type="Proteomes" id="UP000813427">
    <property type="component" value="Unassembled WGS sequence"/>
</dbReference>
<dbReference type="GO" id="GO:0006281">
    <property type="term" value="P:DNA repair"/>
    <property type="evidence" value="ECO:0007669"/>
    <property type="project" value="TreeGrafter"/>
</dbReference>
<dbReference type="EMBL" id="JAGPXF010000006">
    <property type="protein sequence ID" value="KAH7239297.1"/>
    <property type="molecule type" value="Genomic_DNA"/>
</dbReference>
<evidence type="ECO:0000256" key="1">
    <source>
        <dbReference type="ARBA" id="ARBA00022741"/>
    </source>
</evidence>
<dbReference type="GO" id="GO:0005524">
    <property type="term" value="F:ATP binding"/>
    <property type="evidence" value="ECO:0007669"/>
    <property type="project" value="UniProtKB-KW"/>
</dbReference>
<dbReference type="GO" id="GO:0004386">
    <property type="term" value="F:helicase activity"/>
    <property type="evidence" value="ECO:0007669"/>
    <property type="project" value="UniProtKB-KW"/>
</dbReference>
<dbReference type="GO" id="GO:0008094">
    <property type="term" value="F:ATP-dependent activity, acting on DNA"/>
    <property type="evidence" value="ECO:0007669"/>
    <property type="project" value="TreeGrafter"/>
</dbReference>
<evidence type="ECO:0000256" key="4">
    <source>
        <dbReference type="ARBA" id="ARBA00022840"/>
    </source>
</evidence>
<dbReference type="InterPro" id="IPR000330">
    <property type="entry name" value="SNF2_N"/>
</dbReference>
<feature type="compositionally biased region" description="Polar residues" evidence="5">
    <location>
        <begin position="46"/>
        <end position="56"/>
    </location>
</feature>
<keyword evidence="1" id="KW-0547">Nucleotide-binding</keyword>
<accession>A0A8K0RS82</accession>
<dbReference type="Pfam" id="PF00176">
    <property type="entry name" value="SNF2-rel_dom"/>
    <property type="match status" value="1"/>
</dbReference>
<dbReference type="GO" id="GO:0016787">
    <property type="term" value="F:hydrolase activity"/>
    <property type="evidence" value="ECO:0007669"/>
    <property type="project" value="UniProtKB-KW"/>
</dbReference>
<sequence length="435" mass="49412">MVTTYDDFESDLAEARYRGSLSTILKHGRLPDLPTLPTAKRRKLSHSAQDSPQRNTTSEDESLLVSEGERLACSDDIAGLPFRASGWGYVESFLESDHATRSNITACIDIDQMAEIENFFGQSEMPALCLPGESVSPVDLWKYRVVVTSYSYVAAEVTRTQRFIDGMVNYEQGRALQPPKRPMLVLLSGVLEQEPPKLVGEWLVLDEAHAIKNSESRTYHAISALRCHFNACLMMTGTPLDNKWDDGYALLSMLRGHPLTSFLLFKAAFFESLSSGPGHPEDYHKARFIQVLDAVSLRRPMSTITAAFPSLNQTVIVSFPLDPEDLQRSNHAFKRYKRAMRPLNGARRKGAGWKHLVTAHQCAYHRMLVELRFERHALERAMRRNEAVDTFEEGDPVATDQLIKWRKKLEDNENWLSRLVTVVLDVVDQHKDRYD</sequence>
<dbReference type="PANTHER" id="PTHR45626">
    <property type="entry name" value="TRANSCRIPTION TERMINATION FACTOR 2-RELATED"/>
    <property type="match status" value="1"/>
</dbReference>
<proteinExistence type="predicted"/>
<dbReference type="PANTHER" id="PTHR45626:SF17">
    <property type="entry name" value="HELICASE-LIKE TRANSCRIPTION FACTOR"/>
    <property type="match status" value="1"/>
</dbReference>
<evidence type="ECO:0000259" key="6">
    <source>
        <dbReference type="Pfam" id="PF00176"/>
    </source>
</evidence>
<organism evidence="7 8">
    <name type="scientific">Fusarium tricinctum</name>
    <dbReference type="NCBI Taxonomy" id="61284"/>
    <lineage>
        <taxon>Eukaryota</taxon>
        <taxon>Fungi</taxon>
        <taxon>Dikarya</taxon>
        <taxon>Ascomycota</taxon>
        <taxon>Pezizomycotina</taxon>
        <taxon>Sordariomycetes</taxon>
        <taxon>Hypocreomycetidae</taxon>
        <taxon>Hypocreales</taxon>
        <taxon>Nectriaceae</taxon>
        <taxon>Fusarium</taxon>
        <taxon>Fusarium tricinctum species complex</taxon>
    </lineage>
</organism>
<dbReference type="GO" id="GO:0005634">
    <property type="term" value="C:nucleus"/>
    <property type="evidence" value="ECO:0007669"/>
    <property type="project" value="TreeGrafter"/>
</dbReference>
<evidence type="ECO:0000256" key="5">
    <source>
        <dbReference type="SAM" id="MobiDB-lite"/>
    </source>
</evidence>
<dbReference type="SUPFAM" id="SSF52540">
    <property type="entry name" value="P-loop containing nucleoside triphosphate hydrolases"/>
    <property type="match status" value="1"/>
</dbReference>
<comment type="caution">
    <text evidence="7">The sequence shown here is derived from an EMBL/GenBank/DDBJ whole genome shotgun (WGS) entry which is preliminary data.</text>
</comment>
<keyword evidence="8" id="KW-1185">Reference proteome</keyword>
<evidence type="ECO:0000256" key="3">
    <source>
        <dbReference type="ARBA" id="ARBA00022806"/>
    </source>
</evidence>
<gene>
    <name evidence="7" type="ORF">BKA59DRAFT_532109</name>
</gene>
<reference evidence="7" key="1">
    <citation type="journal article" date="2021" name="Nat. Commun.">
        <title>Genetic determinants of endophytism in the Arabidopsis root mycobiome.</title>
        <authorList>
            <person name="Mesny F."/>
            <person name="Miyauchi S."/>
            <person name="Thiergart T."/>
            <person name="Pickel B."/>
            <person name="Atanasova L."/>
            <person name="Karlsson M."/>
            <person name="Huettel B."/>
            <person name="Barry K.W."/>
            <person name="Haridas S."/>
            <person name="Chen C."/>
            <person name="Bauer D."/>
            <person name="Andreopoulos W."/>
            <person name="Pangilinan J."/>
            <person name="LaButti K."/>
            <person name="Riley R."/>
            <person name="Lipzen A."/>
            <person name="Clum A."/>
            <person name="Drula E."/>
            <person name="Henrissat B."/>
            <person name="Kohler A."/>
            <person name="Grigoriev I.V."/>
            <person name="Martin F.M."/>
            <person name="Hacquard S."/>
        </authorList>
    </citation>
    <scope>NUCLEOTIDE SEQUENCE</scope>
    <source>
        <strain evidence="7">MPI-SDFR-AT-0068</strain>
    </source>
</reference>
<evidence type="ECO:0000313" key="8">
    <source>
        <dbReference type="Proteomes" id="UP000813427"/>
    </source>
</evidence>
<protein>
    <submittedName>
        <fullName evidence="7">SNF2 family N-terminal domain-containing protein</fullName>
    </submittedName>
</protein>
<dbReference type="OrthoDB" id="5242670at2759"/>